<dbReference type="Proteomes" id="UP001152798">
    <property type="component" value="Chromosome 5"/>
</dbReference>
<evidence type="ECO:0000313" key="1">
    <source>
        <dbReference type="EMBL" id="CAH1403486.1"/>
    </source>
</evidence>
<gene>
    <name evidence="1" type="ORF">NEZAVI_LOCUS12089</name>
</gene>
<dbReference type="EMBL" id="OV725081">
    <property type="protein sequence ID" value="CAH1403486.1"/>
    <property type="molecule type" value="Genomic_DNA"/>
</dbReference>
<dbReference type="AlphaFoldDB" id="A0A9P0HK34"/>
<organism evidence="1 2">
    <name type="scientific">Nezara viridula</name>
    <name type="common">Southern green stink bug</name>
    <name type="synonym">Cimex viridulus</name>
    <dbReference type="NCBI Taxonomy" id="85310"/>
    <lineage>
        <taxon>Eukaryota</taxon>
        <taxon>Metazoa</taxon>
        <taxon>Ecdysozoa</taxon>
        <taxon>Arthropoda</taxon>
        <taxon>Hexapoda</taxon>
        <taxon>Insecta</taxon>
        <taxon>Pterygota</taxon>
        <taxon>Neoptera</taxon>
        <taxon>Paraneoptera</taxon>
        <taxon>Hemiptera</taxon>
        <taxon>Heteroptera</taxon>
        <taxon>Panheteroptera</taxon>
        <taxon>Pentatomomorpha</taxon>
        <taxon>Pentatomoidea</taxon>
        <taxon>Pentatomidae</taxon>
        <taxon>Pentatominae</taxon>
        <taxon>Nezara</taxon>
    </lineage>
</organism>
<keyword evidence="2" id="KW-1185">Reference proteome</keyword>
<reference evidence="1" key="1">
    <citation type="submission" date="2022-01" db="EMBL/GenBank/DDBJ databases">
        <authorList>
            <person name="King R."/>
        </authorList>
    </citation>
    <scope>NUCLEOTIDE SEQUENCE</scope>
</reference>
<sequence length="173" mass="19047">MIASIPMEDQDRQITVPQSLLHPIHGAMGTGRVQSGSWSVLPVIQSYIPQALPDFHKTPSIIPLKTPSPHLLISSRPSSSSLAVYFSFIGFAGAVLRHKLRTKMNITRGRTRGLAGNHIERFPTNLDWTTSVRPLRDRVSPRACPRLGVVHQLTHIGSPNYIPPPWGPSLTAL</sequence>
<proteinExistence type="predicted"/>
<evidence type="ECO:0000313" key="2">
    <source>
        <dbReference type="Proteomes" id="UP001152798"/>
    </source>
</evidence>
<name>A0A9P0HK34_NEZVI</name>
<accession>A0A9P0HK34</accession>
<protein>
    <submittedName>
        <fullName evidence="1">Uncharacterized protein</fullName>
    </submittedName>
</protein>